<dbReference type="EMBL" id="CP071518">
    <property type="protein sequence ID" value="QSX77869.1"/>
    <property type="molecule type" value="Genomic_DNA"/>
</dbReference>
<dbReference type="KEGG" id="lsf:I8J32_014240"/>
<feature type="compositionally biased region" description="Basic and acidic residues" evidence="1">
    <location>
        <begin position="1"/>
        <end position="19"/>
    </location>
</feature>
<organism evidence="2 3">
    <name type="scientific">Agrilutibacter solisilvae</name>
    <dbReference type="NCBI Taxonomy" id="2763317"/>
    <lineage>
        <taxon>Bacteria</taxon>
        <taxon>Pseudomonadati</taxon>
        <taxon>Pseudomonadota</taxon>
        <taxon>Gammaproteobacteria</taxon>
        <taxon>Lysobacterales</taxon>
        <taxon>Lysobacteraceae</taxon>
        <taxon>Agrilutibacter</taxon>
    </lineage>
</organism>
<feature type="region of interest" description="Disordered" evidence="1">
    <location>
        <begin position="1"/>
        <end position="23"/>
    </location>
</feature>
<evidence type="ECO:0000256" key="1">
    <source>
        <dbReference type="SAM" id="MobiDB-lite"/>
    </source>
</evidence>
<reference evidence="2 3" key="1">
    <citation type="submission" date="2021-03" db="EMBL/GenBank/DDBJ databases">
        <title>Lysobacter sp. nov. isolated from soil of gangwondo yeongwol, south Korea.</title>
        <authorList>
            <person name="Kim K.R."/>
            <person name="Kim K.H."/>
            <person name="Jeon C.O."/>
        </authorList>
    </citation>
    <scope>NUCLEOTIDE SEQUENCE [LARGE SCALE GENOMIC DNA]</scope>
    <source>
        <strain evidence="2 3">R19</strain>
    </source>
</reference>
<evidence type="ECO:0000313" key="3">
    <source>
        <dbReference type="Proteomes" id="UP000639274"/>
    </source>
</evidence>
<gene>
    <name evidence="2" type="ORF">I8J32_014240</name>
</gene>
<keyword evidence="3" id="KW-1185">Reference proteome</keyword>
<name>A0A975ARH1_9GAMM</name>
<evidence type="ECO:0000313" key="2">
    <source>
        <dbReference type="EMBL" id="QSX77869.1"/>
    </source>
</evidence>
<sequence length="74" mass="8082">MARTPPPDDRTFRRKEPDSRLLTSQTIADHLKAFESSGGHIEVLGVTHVLKKLEIASPGGTPLQPNARATGRRP</sequence>
<dbReference type="AlphaFoldDB" id="A0A975ARH1"/>
<proteinExistence type="predicted"/>
<dbReference type="Proteomes" id="UP000639274">
    <property type="component" value="Chromosome"/>
</dbReference>
<protein>
    <submittedName>
        <fullName evidence="2">Uncharacterized protein</fullName>
    </submittedName>
</protein>
<accession>A0A975ARH1</accession>
<dbReference type="RefSeq" id="WP_200615728.1">
    <property type="nucleotide sequence ID" value="NZ_CP071518.1"/>
</dbReference>